<dbReference type="Proteomes" id="UP000008021">
    <property type="component" value="Chromosome 1"/>
</dbReference>
<dbReference type="InterPro" id="IPR050057">
    <property type="entry name" value="Prokaryotic/Mito_RF"/>
</dbReference>
<evidence type="ECO:0000259" key="3">
    <source>
        <dbReference type="Pfam" id="PF00472"/>
    </source>
</evidence>
<proteinExistence type="inferred from homology"/>
<dbReference type="InterPro" id="IPR000352">
    <property type="entry name" value="Pep_chain_release_fac_I"/>
</dbReference>
<dbReference type="Gramene" id="OMERI01G36740.1">
    <property type="protein sequence ID" value="OMERI01G36740.1"/>
    <property type="gene ID" value="OMERI01G36740"/>
</dbReference>
<feature type="domain" description="Prokaryotic-type class I peptide chain release factors" evidence="3">
    <location>
        <begin position="85"/>
        <end position="142"/>
    </location>
</feature>
<keyword evidence="5" id="KW-1185">Reference proteome</keyword>
<dbReference type="EnsemblPlants" id="OMERI01G36740.1">
    <property type="protein sequence ID" value="OMERI01G36740.1"/>
    <property type="gene ID" value="OMERI01G36740"/>
</dbReference>
<dbReference type="GO" id="GO:0003747">
    <property type="term" value="F:translation release factor activity"/>
    <property type="evidence" value="ECO:0007669"/>
    <property type="project" value="InterPro"/>
</dbReference>
<dbReference type="PANTHER" id="PTHR43804:SF6">
    <property type="entry name" value="CLASS I PEPTIDE CHAIN RELEASE FACTOR"/>
    <property type="match status" value="1"/>
</dbReference>
<feature type="region of interest" description="Disordered" evidence="2">
    <location>
        <begin position="89"/>
        <end position="108"/>
    </location>
</feature>
<reference evidence="4" key="2">
    <citation type="submission" date="2018-05" db="EMBL/GenBank/DDBJ databases">
        <title>OmerRS3 (Oryza meridionalis Reference Sequence Version 3).</title>
        <authorList>
            <person name="Zhang J."/>
            <person name="Kudrna D."/>
            <person name="Lee S."/>
            <person name="Talag J."/>
            <person name="Welchert J."/>
            <person name="Wing R.A."/>
        </authorList>
    </citation>
    <scope>NUCLEOTIDE SEQUENCE [LARGE SCALE GENOMIC DNA]</scope>
    <source>
        <strain evidence="4">cv. OR44</strain>
    </source>
</reference>
<dbReference type="Gene3D" id="3.30.160.20">
    <property type="match status" value="1"/>
</dbReference>
<dbReference type="InterPro" id="IPR045853">
    <property type="entry name" value="Pep_chain_release_fac_I_sf"/>
</dbReference>
<organism evidence="4">
    <name type="scientific">Oryza meridionalis</name>
    <dbReference type="NCBI Taxonomy" id="40149"/>
    <lineage>
        <taxon>Eukaryota</taxon>
        <taxon>Viridiplantae</taxon>
        <taxon>Streptophyta</taxon>
        <taxon>Embryophyta</taxon>
        <taxon>Tracheophyta</taxon>
        <taxon>Spermatophyta</taxon>
        <taxon>Magnoliopsida</taxon>
        <taxon>Liliopsida</taxon>
        <taxon>Poales</taxon>
        <taxon>Poaceae</taxon>
        <taxon>BOP clade</taxon>
        <taxon>Oryzoideae</taxon>
        <taxon>Oryzeae</taxon>
        <taxon>Oryzinae</taxon>
        <taxon>Oryza</taxon>
    </lineage>
</organism>
<protein>
    <recommendedName>
        <fullName evidence="3">Prokaryotic-type class I peptide chain release factors domain-containing protein</fullName>
    </recommendedName>
</protein>
<dbReference type="Pfam" id="PF00472">
    <property type="entry name" value="RF-1"/>
    <property type="match status" value="1"/>
</dbReference>
<comment type="similarity">
    <text evidence="1">Belongs to the prokaryotic/mitochondrial release factor family.</text>
</comment>
<dbReference type="eggNOG" id="KOG2726">
    <property type="taxonomic scope" value="Eukaryota"/>
</dbReference>
<dbReference type="PANTHER" id="PTHR43804">
    <property type="entry name" value="LD18447P"/>
    <property type="match status" value="1"/>
</dbReference>
<name>A0A0E0CBA5_9ORYZ</name>
<dbReference type="STRING" id="40149.A0A0E0CBA5"/>
<dbReference type="HOGENOM" id="CLU_094763_0_0_1"/>
<feature type="compositionally biased region" description="Gly residues" evidence="2">
    <location>
        <begin position="61"/>
        <end position="70"/>
    </location>
</feature>
<feature type="region of interest" description="Disordered" evidence="2">
    <location>
        <begin position="1"/>
        <end position="73"/>
    </location>
</feature>
<dbReference type="AlphaFoldDB" id="A0A0E0CBA5"/>
<evidence type="ECO:0000313" key="4">
    <source>
        <dbReference type="EnsemblPlants" id="OMERI01G36740.1"/>
    </source>
</evidence>
<evidence type="ECO:0000256" key="2">
    <source>
        <dbReference type="SAM" id="MobiDB-lite"/>
    </source>
</evidence>
<feature type="compositionally biased region" description="Low complexity" evidence="2">
    <location>
        <begin position="30"/>
        <end position="58"/>
    </location>
</feature>
<evidence type="ECO:0000256" key="1">
    <source>
        <dbReference type="ARBA" id="ARBA00010835"/>
    </source>
</evidence>
<accession>A0A0E0CBA5</accession>
<evidence type="ECO:0000313" key="5">
    <source>
        <dbReference type="Proteomes" id="UP000008021"/>
    </source>
</evidence>
<reference evidence="4" key="1">
    <citation type="submission" date="2015-04" db="UniProtKB">
        <authorList>
            <consortium name="EnsemblPlants"/>
        </authorList>
    </citation>
    <scope>IDENTIFICATION</scope>
</reference>
<sequence length="253" mass="26917">MARALLRMTRSYCPLSPSPRLPPPLHRRGAAPPLRFLSLSSSSAPSSSAAATANSSDGPGEKGGSGGGGWDDYLGMSDDELMGQCEMGTFKASGPGGQHRNKRESAVRLRHRPTGIIAQAVEDRSQHMNRASALSRLRTLIALKVRKPINLEDYTPPVELLQILPLKSTIRGKDVGPQIGPNNSKFAPGMQALLDLLFAVEGSVSEAAKLLGLSTGAVSRLILSDDSLRAAANELRAAKALGQEQVIRSRHLQ</sequence>
<dbReference type="GO" id="GO:0009507">
    <property type="term" value="C:chloroplast"/>
    <property type="evidence" value="ECO:0007669"/>
    <property type="project" value="TreeGrafter"/>
</dbReference>
<dbReference type="SUPFAM" id="SSF75620">
    <property type="entry name" value="Release factor"/>
    <property type="match status" value="1"/>
</dbReference>